<evidence type="ECO:0000256" key="5">
    <source>
        <dbReference type="ARBA" id="ARBA00035244"/>
    </source>
</evidence>
<dbReference type="Proteomes" id="UP000092971">
    <property type="component" value="Chromosome"/>
</dbReference>
<dbReference type="PANTHER" id="PTHR10746">
    <property type="entry name" value="50S RIBOSOMAL PROTEIN L4"/>
    <property type="match status" value="1"/>
</dbReference>
<comment type="function">
    <text evidence="6">Forms part of the polypeptide exit tunnel.</text>
</comment>
<dbReference type="InterPro" id="IPR023574">
    <property type="entry name" value="Ribosomal_uL4_dom_sf"/>
</dbReference>
<evidence type="ECO:0000256" key="6">
    <source>
        <dbReference type="HAMAP-Rule" id="MF_01328"/>
    </source>
</evidence>
<keyword evidence="6" id="KW-0694">RNA-binding</keyword>
<dbReference type="NCBIfam" id="TIGR03953">
    <property type="entry name" value="rplD_bact"/>
    <property type="match status" value="1"/>
</dbReference>
<dbReference type="PANTHER" id="PTHR10746:SF6">
    <property type="entry name" value="LARGE RIBOSOMAL SUBUNIT PROTEIN UL4M"/>
    <property type="match status" value="1"/>
</dbReference>
<dbReference type="GO" id="GO:0019843">
    <property type="term" value="F:rRNA binding"/>
    <property type="evidence" value="ECO:0007669"/>
    <property type="project" value="UniProtKB-UniRule"/>
</dbReference>
<dbReference type="Gene3D" id="3.40.1370.10">
    <property type="match status" value="1"/>
</dbReference>
<dbReference type="GO" id="GO:1990904">
    <property type="term" value="C:ribonucleoprotein complex"/>
    <property type="evidence" value="ECO:0007669"/>
    <property type="project" value="UniProtKB-KW"/>
</dbReference>
<dbReference type="OrthoDB" id="9803201at2"/>
<protein>
    <recommendedName>
        <fullName evidence="5 6">Large ribosomal subunit protein uL4</fullName>
    </recommendedName>
</protein>
<dbReference type="GO" id="GO:0006412">
    <property type="term" value="P:translation"/>
    <property type="evidence" value="ECO:0007669"/>
    <property type="project" value="UniProtKB-UniRule"/>
</dbReference>
<dbReference type="RefSeq" id="WP_015360270.1">
    <property type="nucleotide sequence ID" value="NZ_CP014672.1"/>
</dbReference>
<reference evidence="8 9" key="1">
    <citation type="submission" date="2016-02" db="EMBL/GenBank/DDBJ databases">
        <title>Comparison of Clostridium stercorarium subspecies using comparative genomics and transcriptomics.</title>
        <authorList>
            <person name="Schellenberg J."/>
            <person name="Thallinger G."/>
            <person name="Levin D.B."/>
            <person name="Zhang X."/>
            <person name="Alvare G."/>
            <person name="Fristensky B."/>
            <person name="Sparling R."/>
        </authorList>
    </citation>
    <scope>NUCLEOTIDE SEQUENCE [LARGE SCALE GENOMIC DNA]</scope>
    <source>
        <strain evidence="8 9">DSM 2910</strain>
    </source>
</reference>
<evidence type="ECO:0000313" key="8">
    <source>
        <dbReference type="EMBL" id="ANW99823.1"/>
    </source>
</evidence>
<sequence length="208" mass="23137">MPKVDVYNIKGEVVGDIYLSDDIFGVEVNTDAMHTAVVNHLANTRQGTQSAKTRSEVRGGGRKPWRQKGTGRARQGSIRAVQWKGGGVAFAPKPRSYRYTIPKKLKRLALKSALTTKVLDNNIIVLDELVMDEIKTKEFVKILKNLKVADESALVVLPEVDEKVIKSARNIPDVKTALVNTINTYDILKYKKFIITKAAVAKVEEVYA</sequence>
<dbReference type="InterPro" id="IPR002136">
    <property type="entry name" value="Ribosomal_uL4"/>
</dbReference>
<keyword evidence="3 6" id="KW-0689">Ribosomal protein</keyword>
<keyword evidence="4 6" id="KW-0687">Ribonucleoprotein</keyword>
<evidence type="ECO:0000256" key="4">
    <source>
        <dbReference type="ARBA" id="ARBA00023274"/>
    </source>
</evidence>
<feature type="compositionally biased region" description="Basic residues" evidence="7">
    <location>
        <begin position="60"/>
        <end position="71"/>
    </location>
</feature>
<accession>A0A1B1YGE7</accession>
<organism evidence="8 9">
    <name type="scientific">Thermoclostridium stercorarium subsp. thermolacticum DSM 2910</name>
    <dbReference type="NCBI Taxonomy" id="1121336"/>
    <lineage>
        <taxon>Bacteria</taxon>
        <taxon>Bacillati</taxon>
        <taxon>Bacillota</taxon>
        <taxon>Clostridia</taxon>
        <taxon>Eubacteriales</taxon>
        <taxon>Oscillospiraceae</taxon>
        <taxon>Thermoclostridium</taxon>
    </lineage>
</organism>
<keyword evidence="6" id="KW-0699">rRNA-binding</keyword>
<evidence type="ECO:0000313" key="9">
    <source>
        <dbReference type="Proteomes" id="UP000092971"/>
    </source>
</evidence>
<comment type="similarity">
    <text evidence="1 6">Belongs to the universal ribosomal protein uL4 family.</text>
</comment>
<evidence type="ECO:0000256" key="1">
    <source>
        <dbReference type="ARBA" id="ARBA00010528"/>
    </source>
</evidence>
<evidence type="ECO:0000256" key="7">
    <source>
        <dbReference type="SAM" id="MobiDB-lite"/>
    </source>
</evidence>
<comment type="subunit">
    <text evidence="2 6">Part of the 50S ribosomal subunit.</text>
</comment>
<dbReference type="SUPFAM" id="SSF52166">
    <property type="entry name" value="Ribosomal protein L4"/>
    <property type="match status" value="1"/>
</dbReference>
<feature type="region of interest" description="Disordered" evidence="7">
    <location>
        <begin position="43"/>
        <end position="76"/>
    </location>
</feature>
<name>A0A1B1YGE7_THEST</name>
<dbReference type="GO" id="GO:0003735">
    <property type="term" value="F:structural constituent of ribosome"/>
    <property type="evidence" value="ECO:0007669"/>
    <property type="project" value="InterPro"/>
</dbReference>
<feature type="compositionally biased region" description="Polar residues" evidence="7">
    <location>
        <begin position="43"/>
        <end position="52"/>
    </location>
</feature>
<dbReference type="Pfam" id="PF00573">
    <property type="entry name" value="Ribosomal_L4"/>
    <property type="match status" value="1"/>
</dbReference>
<dbReference type="GO" id="GO:0005840">
    <property type="term" value="C:ribosome"/>
    <property type="evidence" value="ECO:0007669"/>
    <property type="project" value="UniProtKB-KW"/>
</dbReference>
<comment type="function">
    <text evidence="6">One of the primary rRNA binding proteins, this protein initially binds near the 5'-end of the 23S rRNA. It is important during the early stages of 50S assembly. It makes multiple contacts with different domains of the 23S rRNA in the assembled 50S subunit and ribosome.</text>
</comment>
<gene>
    <name evidence="6" type="primary">rplD</name>
    <name evidence="8" type="ORF">CSTERTH_12665</name>
</gene>
<dbReference type="HAMAP" id="MF_01328_B">
    <property type="entry name" value="Ribosomal_uL4_B"/>
    <property type="match status" value="1"/>
</dbReference>
<dbReference type="EMBL" id="CP014672">
    <property type="protein sequence ID" value="ANW99823.1"/>
    <property type="molecule type" value="Genomic_DNA"/>
</dbReference>
<evidence type="ECO:0000256" key="3">
    <source>
        <dbReference type="ARBA" id="ARBA00022980"/>
    </source>
</evidence>
<dbReference type="AlphaFoldDB" id="A0A1B1YGE7"/>
<proteinExistence type="inferred from homology"/>
<evidence type="ECO:0000256" key="2">
    <source>
        <dbReference type="ARBA" id="ARBA00011838"/>
    </source>
</evidence>
<dbReference type="InterPro" id="IPR013005">
    <property type="entry name" value="Ribosomal_uL4-like"/>
</dbReference>